<sequence length="139" mass="15880">MTEKQKLFCDEYLIDLNGTRAYRTVYKSKTDRTAATRASNLLKKEDIAEYINKRLEEIHNEKTADIQEVMEYLTSVMRGTSEASTLAMCGDGMQEVITKKPDERERLKAAELLGKRFGMFKESVDITSNGQTVIIDDIE</sequence>
<dbReference type="InterPro" id="IPR005335">
    <property type="entry name" value="Terminase_ssu"/>
</dbReference>
<dbReference type="EMBL" id="JANGBO010000001">
    <property type="protein sequence ID" value="MCQ5060730.1"/>
    <property type="molecule type" value="Genomic_DNA"/>
</dbReference>
<name>A0AAP2UFK5_9FIRM</name>
<dbReference type="RefSeq" id="WP_117575821.1">
    <property type="nucleotide sequence ID" value="NZ_JAJDKX010000001.1"/>
</dbReference>
<dbReference type="GO" id="GO:0051276">
    <property type="term" value="P:chromosome organization"/>
    <property type="evidence" value="ECO:0007669"/>
    <property type="project" value="InterPro"/>
</dbReference>
<dbReference type="PANTHER" id="PTHR41328:SF2">
    <property type="entry name" value="TERMINASE SMALL SUBUNIT"/>
    <property type="match status" value="1"/>
</dbReference>
<dbReference type="Proteomes" id="UP001204814">
    <property type="component" value="Unassembled WGS sequence"/>
</dbReference>
<evidence type="ECO:0000313" key="4">
    <source>
        <dbReference type="Proteomes" id="UP001204814"/>
    </source>
</evidence>
<dbReference type="Gene3D" id="6.10.140.2160">
    <property type="match status" value="1"/>
</dbReference>
<accession>A0AAP2UFK5</accession>
<dbReference type="PANTHER" id="PTHR41328">
    <property type="entry name" value="TERMINASE SMALL SUBUNIT-RELATED"/>
    <property type="match status" value="1"/>
</dbReference>
<comment type="caution">
    <text evidence="3">The sequence shown here is derived from an EMBL/GenBank/DDBJ whole genome shotgun (WGS) entry which is preliminary data.</text>
</comment>
<evidence type="ECO:0000313" key="3">
    <source>
        <dbReference type="EMBL" id="MCQ5060730.1"/>
    </source>
</evidence>
<dbReference type="Gene3D" id="1.10.10.1400">
    <property type="entry name" value="Terminase, small subunit, N-terminal DNA-binding domain, HTH motif"/>
    <property type="match status" value="1"/>
</dbReference>
<protein>
    <submittedName>
        <fullName evidence="3">Terminase small subunit</fullName>
    </submittedName>
</protein>
<evidence type="ECO:0000256" key="2">
    <source>
        <dbReference type="ARBA" id="ARBA00023219"/>
    </source>
</evidence>
<organism evidence="3 4">
    <name type="scientific">Faecalibacillus intestinalis</name>
    <dbReference type="NCBI Taxonomy" id="1982626"/>
    <lineage>
        <taxon>Bacteria</taxon>
        <taxon>Bacillati</taxon>
        <taxon>Bacillota</taxon>
        <taxon>Erysipelotrichia</taxon>
        <taxon>Erysipelotrichales</taxon>
        <taxon>Coprobacillaceae</taxon>
        <taxon>Faecalibacillus</taxon>
    </lineage>
</organism>
<reference evidence="3" key="1">
    <citation type="submission" date="2022-06" db="EMBL/GenBank/DDBJ databases">
        <title>Isolation of gut microbiota from human fecal samples.</title>
        <authorList>
            <person name="Pamer E.G."/>
            <person name="Barat B."/>
            <person name="Waligurski E."/>
            <person name="Medina S."/>
            <person name="Paddock L."/>
            <person name="Mostad J."/>
        </authorList>
    </citation>
    <scope>NUCLEOTIDE SEQUENCE</scope>
    <source>
        <strain evidence="3">DFI.6.24</strain>
    </source>
</reference>
<evidence type="ECO:0000256" key="1">
    <source>
        <dbReference type="ARBA" id="ARBA00022612"/>
    </source>
</evidence>
<gene>
    <name evidence="3" type="ORF">NE542_02610</name>
</gene>
<proteinExistence type="predicted"/>
<dbReference type="InterPro" id="IPR052404">
    <property type="entry name" value="SPP1-like_terminase"/>
</dbReference>
<dbReference type="Pfam" id="PF03592">
    <property type="entry name" value="Terminase_2"/>
    <property type="match status" value="1"/>
</dbReference>
<keyword evidence="1" id="KW-1188">Viral release from host cell</keyword>
<dbReference type="AlphaFoldDB" id="A0AAP2UFK5"/>
<dbReference type="InterPro" id="IPR038713">
    <property type="entry name" value="Terminase_Gp1_N_sf"/>
</dbReference>
<keyword evidence="2" id="KW-0231">Viral genome packaging</keyword>